<evidence type="ECO:0000313" key="2">
    <source>
        <dbReference type="EMBL" id="CAG1832398.1"/>
    </source>
</evidence>
<dbReference type="EMBL" id="HG996472">
    <property type="protein sequence ID" value="CAG1832398.1"/>
    <property type="molecule type" value="Genomic_DNA"/>
</dbReference>
<feature type="transmembrane region" description="Helical" evidence="1">
    <location>
        <begin position="37"/>
        <end position="70"/>
    </location>
</feature>
<dbReference type="Proteomes" id="UP000012960">
    <property type="component" value="Unplaced"/>
</dbReference>
<evidence type="ECO:0000313" key="4">
    <source>
        <dbReference type="Proteomes" id="UP000012960"/>
    </source>
</evidence>
<name>A0A804K9J4_MUSAM</name>
<accession>A0A804K9J4</accession>
<evidence type="ECO:0000313" key="3">
    <source>
        <dbReference type="EnsemblPlants" id="Ma08_p22390.1"/>
    </source>
</evidence>
<reference evidence="3" key="2">
    <citation type="submission" date="2021-05" db="UniProtKB">
        <authorList>
            <consortium name="EnsemblPlants"/>
        </authorList>
    </citation>
    <scope>IDENTIFICATION</scope>
    <source>
        <strain evidence="3">subsp. malaccensis</strain>
    </source>
</reference>
<reference evidence="2" key="1">
    <citation type="submission" date="2021-03" db="EMBL/GenBank/DDBJ databases">
        <authorList>
            <consortium name="Genoscope - CEA"/>
            <person name="William W."/>
        </authorList>
    </citation>
    <scope>NUCLEOTIDE SEQUENCE</scope>
    <source>
        <strain evidence="2">Doubled-haploid Pahang</strain>
    </source>
</reference>
<protein>
    <submittedName>
        <fullName evidence="2">(wild Malaysian banana) hypothetical protein</fullName>
    </submittedName>
</protein>
<dbReference type="Gramene" id="Ma08_t22390.1">
    <property type="protein sequence ID" value="Ma08_p22390.1"/>
    <property type="gene ID" value="Ma08_g22390"/>
</dbReference>
<keyword evidence="1" id="KW-0472">Membrane</keyword>
<keyword evidence="1" id="KW-1133">Transmembrane helix</keyword>
<keyword evidence="1" id="KW-0812">Transmembrane</keyword>
<evidence type="ECO:0000256" key="1">
    <source>
        <dbReference type="SAM" id="Phobius"/>
    </source>
</evidence>
<dbReference type="InParanoid" id="A0A804K9J4"/>
<proteinExistence type="predicted"/>
<keyword evidence="4" id="KW-1185">Reference proteome</keyword>
<gene>
    <name evidence="2" type="ORF">GSMUA_83180.1</name>
</gene>
<dbReference type="EnsemblPlants" id="Ma08_t22390.1">
    <property type="protein sequence ID" value="Ma08_p22390.1"/>
    <property type="gene ID" value="Ma08_g22390"/>
</dbReference>
<dbReference type="AlphaFoldDB" id="A0A804K9J4"/>
<organism evidence="3 4">
    <name type="scientific">Musa acuminata subsp. malaccensis</name>
    <name type="common">Wild banana</name>
    <name type="synonym">Musa malaccensis</name>
    <dbReference type="NCBI Taxonomy" id="214687"/>
    <lineage>
        <taxon>Eukaryota</taxon>
        <taxon>Viridiplantae</taxon>
        <taxon>Streptophyta</taxon>
        <taxon>Embryophyta</taxon>
        <taxon>Tracheophyta</taxon>
        <taxon>Spermatophyta</taxon>
        <taxon>Magnoliopsida</taxon>
        <taxon>Liliopsida</taxon>
        <taxon>Zingiberales</taxon>
        <taxon>Musaceae</taxon>
        <taxon>Musa</taxon>
    </lineage>
</organism>
<sequence length="93" mass="10904">MEANTGPLLKVYYENCPGCKQDRKNEVRRGVPYREFFYIWIVTLCSALPVASLFPFLYFMNVIIIINIILLWSSRYHGCTYILKLFGEPKGLF</sequence>